<keyword evidence="4" id="KW-0411">Iron-sulfur</keyword>
<gene>
    <name evidence="7" type="ORF">FO440_08090</name>
</gene>
<comment type="caution">
    <text evidence="7">The sequence shown here is derived from an EMBL/GenBank/DDBJ whole genome shotgun (WGS) entry which is preliminary data.</text>
</comment>
<feature type="domain" description="Rieske" evidence="6">
    <location>
        <begin position="60"/>
        <end position="135"/>
    </location>
</feature>
<keyword evidence="1" id="KW-0001">2Fe-2S</keyword>
<sequence>MVKKLGIITLLLLSCLGCGKAGDYVPNVSVNFVMPIDPKLSVLHHNFGAIYIKGYGVAGLILYRRADGTYAAYDACSAYLPQNKCILAIDNPSYTVTDPCSGSKWSLEDGTPVKAPAIKSLKEYQAYTDGYNIFVQN</sequence>
<keyword evidence="3" id="KW-0408">Iron</keyword>
<name>A0A556MW69_9SPHI</name>
<dbReference type="EMBL" id="VLPK01000001">
    <property type="protein sequence ID" value="TSJ44122.1"/>
    <property type="molecule type" value="Genomic_DNA"/>
</dbReference>
<reference evidence="7 8" key="1">
    <citation type="submission" date="2019-07" db="EMBL/GenBank/DDBJ databases">
        <authorList>
            <person name="Huq M.A."/>
        </authorList>
    </citation>
    <scope>NUCLEOTIDE SEQUENCE [LARGE SCALE GENOMIC DNA]</scope>
    <source>
        <strain evidence="7 8">MAH-19</strain>
    </source>
</reference>
<dbReference type="Gene3D" id="2.102.10.10">
    <property type="entry name" value="Rieske [2Fe-2S] iron-sulphur domain"/>
    <property type="match status" value="1"/>
</dbReference>
<accession>A0A556MW69</accession>
<evidence type="ECO:0000313" key="7">
    <source>
        <dbReference type="EMBL" id="TSJ44122.1"/>
    </source>
</evidence>
<dbReference type="InterPro" id="IPR036922">
    <property type="entry name" value="Rieske_2Fe-2S_sf"/>
</dbReference>
<organism evidence="7 8">
    <name type="scientific">Mucilaginibacter corticis</name>
    <dbReference type="NCBI Taxonomy" id="2597670"/>
    <lineage>
        <taxon>Bacteria</taxon>
        <taxon>Pseudomonadati</taxon>
        <taxon>Bacteroidota</taxon>
        <taxon>Sphingobacteriia</taxon>
        <taxon>Sphingobacteriales</taxon>
        <taxon>Sphingobacteriaceae</taxon>
        <taxon>Mucilaginibacter</taxon>
    </lineage>
</organism>
<keyword evidence="5" id="KW-0732">Signal</keyword>
<dbReference type="GO" id="GO:0046872">
    <property type="term" value="F:metal ion binding"/>
    <property type="evidence" value="ECO:0007669"/>
    <property type="project" value="UniProtKB-KW"/>
</dbReference>
<evidence type="ECO:0000313" key="8">
    <source>
        <dbReference type="Proteomes" id="UP000318733"/>
    </source>
</evidence>
<dbReference type="SUPFAM" id="SSF50022">
    <property type="entry name" value="ISP domain"/>
    <property type="match status" value="1"/>
</dbReference>
<dbReference type="GO" id="GO:0051537">
    <property type="term" value="F:2 iron, 2 sulfur cluster binding"/>
    <property type="evidence" value="ECO:0007669"/>
    <property type="project" value="UniProtKB-KW"/>
</dbReference>
<evidence type="ECO:0000256" key="4">
    <source>
        <dbReference type="ARBA" id="ARBA00023014"/>
    </source>
</evidence>
<evidence type="ECO:0000259" key="6">
    <source>
        <dbReference type="PROSITE" id="PS51296"/>
    </source>
</evidence>
<protein>
    <recommendedName>
        <fullName evidence="6">Rieske domain-containing protein</fullName>
    </recommendedName>
</protein>
<dbReference type="PROSITE" id="PS51296">
    <property type="entry name" value="RIESKE"/>
    <property type="match status" value="1"/>
</dbReference>
<dbReference type="AlphaFoldDB" id="A0A556MW69"/>
<dbReference type="RefSeq" id="WP_144247686.1">
    <property type="nucleotide sequence ID" value="NZ_VLPK01000001.1"/>
</dbReference>
<evidence type="ECO:0000256" key="5">
    <source>
        <dbReference type="SAM" id="SignalP"/>
    </source>
</evidence>
<dbReference type="InterPro" id="IPR017941">
    <property type="entry name" value="Rieske_2Fe-2S"/>
</dbReference>
<evidence type="ECO:0000256" key="1">
    <source>
        <dbReference type="ARBA" id="ARBA00022714"/>
    </source>
</evidence>
<keyword evidence="8" id="KW-1185">Reference proteome</keyword>
<evidence type="ECO:0000256" key="2">
    <source>
        <dbReference type="ARBA" id="ARBA00022723"/>
    </source>
</evidence>
<feature type="chain" id="PRO_5022024059" description="Rieske domain-containing protein" evidence="5">
    <location>
        <begin position="22"/>
        <end position="137"/>
    </location>
</feature>
<feature type="signal peptide" evidence="5">
    <location>
        <begin position="1"/>
        <end position="21"/>
    </location>
</feature>
<dbReference type="Proteomes" id="UP000318733">
    <property type="component" value="Unassembled WGS sequence"/>
</dbReference>
<dbReference type="OrthoDB" id="1201186at2"/>
<keyword evidence="2" id="KW-0479">Metal-binding</keyword>
<evidence type="ECO:0000256" key="3">
    <source>
        <dbReference type="ARBA" id="ARBA00023004"/>
    </source>
</evidence>
<proteinExistence type="predicted"/>
<dbReference type="PROSITE" id="PS51257">
    <property type="entry name" value="PROKAR_LIPOPROTEIN"/>
    <property type="match status" value="1"/>
</dbReference>